<dbReference type="InterPro" id="IPR011009">
    <property type="entry name" value="Kinase-like_dom_sf"/>
</dbReference>
<dbReference type="EMBL" id="JAPQKT010000007">
    <property type="protein sequence ID" value="KAJ5224839.1"/>
    <property type="molecule type" value="Genomic_DNA"/>
</dbReference>
<dbReference type="InterPro" id="IPR000719">
    <property type="entry name" value="Prot_kinase_dom"/>
</dbReference>
<name>A0A9W9TJH8_PENCI</name>
<organism evidence="2 3">
    <name type="scientific">Penicillium citrinum</name>
    <dbReference type="NCBI Taxonomy" id="5077"/>
    <lineage>
        <taxon>Eukaryota</taxon>
        <taxon>Fungi</taxon>
        <taxon>Dikarya</taxon>
        <taxon>Ascomycota</taxon>
        <taxon>Pezizomycotina</taxon>
        <taxon>Eurotiomycetes</taxon>
        <taxon>Eurotiomycetidae</taxon>
        <taxon>Eurotiales</taxon>
        <taxon>Aspergillaceae</taxon>
        <taxon>Penicillium</taxon>
    </lineage>
</organism>
<reference evidence="2" key="1">
    <citation type="submission" date="2022-11" db="EMBL/GenBank/DDBJ databases">
        <authorList>
            <person name="Petersen C."/>
        </authorList>
    </citation>
    <scope>NUCLEOTIDE SEQUENCE</scope>
    <source>
        <strain evidence="2">IBT 23319</strain>
    </source>
</reference>
<dbReference type="Gene3D" id="1.10.510.10">
    <property type="entry name" value="Transferase(Phosphotransferase) domain 1"/>
    <property type="match status" value="1"/>
</dbReference>
<dbReference type="RefSeq" id="XP_056498811.1">
    <property type="nucleotide sequence ID" value="XM_056647260.1"/>
</dbReference>
<dbReference type="PANTHER" id="PTHR37542:SF1">
    <property type="entry name" value="PRION-INHIBITION AND PROPAGATION HELO DOMAIN-CONTAINING PROTEIN"/>
    <property type="match status" value="1"/>
</dbReference>
<dbReference type="GO" id="GO:0004672">
    <property type="term" value="F:protein kinase activity"/>
    <property type="evidence" value="ECO:0007669"/>
    <property type="project" value="InterPro"/>
</dbReference>
<evidence type="ECO:0000313" key="2">
    <source>
        <dbReference type="EMBL" id="KAJ5224839.1"/>
    </source>
</evidence>
<feature type="domain" description="Protein kinase" evidence="1">
    <location>
        <begin position="212"/>
        <end position="552"/>
    </location>
</feature>
<dbReference type="OrthoDB" id="1911848at2759"/>
<dbReference type="Gene3D" id="1.20.120.1020">
    <property type="entry name" value="Prion-inhibition and propagation, HeLo domain"/>
    <property type="match status" value="1"/>
</dbReference>
<dbReference type="Pfam" id="PF14479">
    <property type="entry name" value="HeLo"/>
    <property type="match status" value="1"/>
</dbReference>
<evidence type="ECO:0000259" key="1">
    <source>
        <dbReference type="PROSITE" id="PS50011"/>
    </source>
</evidence>
<gene>
    <name evidence="2" type="ORF">N7469_008342</name>
</gene>
<dbReference type="AlphaFoldDB" id="A0A9W9TJH8"/>
<dbReference type="InterPro" id="IPR038305">
    <property type="entry name" value="HeLo_sf"/>
</dbReference>
<reference evidence="2" key="2">
    <citation type="journal article" date="2023" name="IMA Fungus">
        <title>Comparative genomic study of the Penicillium genus elucidates a diverse pangenome and 15 lateral gene transfer events.</title>
        <authorList>
            <person name="Petersen C."/>
            <person name="Sorensen T."/>
            <person name="Nielsen M.R."/>
            <person name="Sondergaard T.E."/>
            <person name="Sorensen J.L."/>
            <person name="Fitzpatrick D.A."/>
            <person name="Frisvad J.C."/>
            <person name="Nielsen K.L."/>
        </authorList>
    </citation>
    <scope>NUCLEOTIDE SEQUENCE</scope>
    <source>
        <strain evidence="2">IBT 23319</strain>
    </source>
</reference>
<dbReference type="InterPro" id="IPR029498">
    <property type="entry name" value="HeLo_dom"/>
</dbReference>
<sequence length="552" mass="62541">MDFYGTAVTAITQVYQVTVFIQGVISDVKAFDDDRAEIRVKLNVQLSTLIFFKRSFFHPDHGLMLPGKADPFIAETVKDLLVQMRKTLAEYEIVAAKYGLVDDEYKIEPEKTKAQESLLERAKSKAKSLKLKGYDWSLFDKKKLYRILEAYTKWSGDLRNLMQHMSQDTLARMAESDSQGIKDSGLDQVMKRRELVATKAPADYQGLTGTITEEGKPTGEFQLGRWAGADYKDTPVIIEYHEYESMLKRDDLDESVIDEFKEPIRNLAWLLQNSTFTDTSSGSLDQPKIFALECIGFVDQPTEERSVFLYKLPACDGEIGTSLTTLHAFINAVDSTNKRPLKRPSLNDRFSMAYTLALTISNVHASSWVHKNIWSRGILLFLHTQSGVNASNLYKQRLTPIPGSRIVSYLSDWGYARSEQQHTDMQSDFEIEPNLYRHPRRQGRPTQQFNRLHDIYALGVVLLEIGLWVTLSRLMEAKIREAEKSGKLPRPRQVLEELVALATINLPKEMGAGYTKAVITCLNGDFRGTDGPTLAVDFQEKVIDVLKGGVEI</sequence>
<accession>A0A9W9TJH8</accession>
<comment type="caution">
    <text evidence="2">The sequence shown here is derived from an EMBL/GenBank/DDBJ whole genome shotgun (WGS) entry which is preliminary data.</text>
</comment>
<dbReference type="PANTHER" id="PTHR37542">
    <property type="entry name" value="HELO DOMAIN-CONTAINING PROTEIN-RELATED"/>
    <property type="match status" value="1"/>
</dbReference>
<proteinExistence type="predicted"/>
<dbReference type="Proteomes" id="UP001147733">
    <property type="component" value="Unassembled WGS sequence"/>
</dbReference>
<keyword evidence="3" id="KW-1185">Reference proteome</keyword>
<dbReference type="PROSITE" id="PS50011">
    <property type="entry name" value="PROTEIN_KINASE_DOM"/>
    <property type="match status" value="1"/>
</dbReference>
<dbReference type="GeneID" id="81386427"/>
<dbReference type="SUPFAM" id="SSF56112">
    <property type="entry name" value="Protein kinase-like (PK-like)"/>
    <property type="match status" value="1"/>
</dbReference>
<dbReference type="GO" id="GO:0005524">
    <property type="term" value="F:ATP binding"/>
    <property type="evidence" value="ECO:0007669"/>
    <property type="project" value="InterPro"/>
</dbReference>
<protein>
    <recommendedName>
        <fullName evidence="1">Protein kinase domain-containing protein</fullName>
    </recommendedName>
</protein>
<evidence type="ECO:0000313" key="3">
    <source>
        <dbReference type="Proteomes" id="UP001147733"/>
    </source>
</evidence>